<dbReference type="InterPro" id="IPR018650">
    <property type="entry name" value="STSV1_Orf64"/>
</dbReference>
<gene>
    <name evidence="2" type="ORF">GCM10010123_03980</name>
</gene>
<name>A0A8J3F7B7_9ACTN</name>
<comment type="caution">
    <text evidence="2">The sequence shown here is derived from an EMBL/GenBank/DDBJ whole genome shotgun (WGS) entry which is preliminary data.</text>
</comment>
<keyword evidence="1" id="KW-0472">Membrane</keyword>
<dbReference type="Pfam" id="PF09852">
    <property type="entry name" value="DUF2079"/>
    <property type="match status" value="1"/>
</dbReference>
<sequence length="463" mass="49191">MLAGAFAVLYAAVGLWRHAQLRSTGFDLGIFTQAVRAYAELRAPVAELKGPGYHLLGDHFHPILAALAPAYRLFPDPRTLIVAQALLLALSVVPVTKLAIDRLGQRPGLAVAAAYGLSFGLQQAAVFDFHEIAFAVPLLACSVAALARERWRAAALWALPLFLVKEDQGIIVFGIGAYLCWRGPRKLGAALMATAVAVTALLVTVVIPAFNATGGYDYLGSAVAAPANPLLRLLAPGTKWFLVAMLLAVTAFTALRSPLVLLAGPPLAARFWADRWTYWEVGFHYNAVLMPILFAAAIDGCARLRGDRLPGPRPALRVPVAAGLMLAVALLATAVWQPIGKLGRLRPGVTLDGVAAARALLATVPDGATVAADNYLSPQLVDRCTVYAWPQARVDLGRRTPWVVASDAPGQWNGTPQRYRELVAALPGEGYEEVGHAGGVRLFRERATPVPPAAPPGSSLDSR</sequence>
<feature type="transmembrane region" description="Helical" evidence="1">
    <location>
        <begin position="276"/>
        <end position="298"/>
    </location>
</feature>
<dbReference type="Proteomes" id="UP000649739">
    <property type="component" value="Unassembled WGS sequence"/>
</dbReference>
<proteinExistence type="predicted"/>
<feature type="transmembrane region" description="Helical" evidence="1">
    <location>
        <begin position="240"/>
        <end position="264"/>
    </location>
</feature>
<evidence type="ECO:0000313" key="3">
    <source>
        <dbReference type="Proteomes" id="UP000649739"/>
    </source>
</evidence>
<keyword evidence="1" id="KW-1133">Transmembrane helix</keyword>
<reference evidence="2" key="2">
    <citation type="submission" date="2020-09" db="EMBL/GenBank/DDBJ databases">
        <authorList>
            <person name="Sun Q."/>
            <person name="Ohkuma M."/>
        </authorList>
    </citation>
    <scope>NUCLEOTIDE SEQUENCE</scope>
    <source>
        <strain evidence="2">JCM 3090</strain>
    </source>
</reference>
<evidence type="ECO:0008006" key="4">
    <source>
        <dbReference type="Google" id="ProtNLM"/>
    </source>
</evidence>
<feature type="transmembrane region" description="Helical" evidence="1">
    <location>
        <begin position="132"/>
        <end position="147"/>
    </location>
</feature>
<protein>
    <recommendedName>
        <fullName evidence="4">DUF2079 domain-containing protein</fullName>
    </recommendedName>
</protein>
<keyword evidence="1" id="KW-0812">Transmembrane</keyword>
<dbReference type="AlphaFoldDB" id="A0A8J3F7B7"/>
<dbReference type="EMBL" id="BMQB01000001">
    <property type="protein sequence ID" value="GGJ77197.1"/>
    <property type="molecule type" value="Genomic_DNA"/>
</dbReference>
<reference evidence="2" key="1">
    <citation type="journal article" date="2014" name="Int. J. Syst. Evol. Microbiol.">
        <title>Complete genome sequence of Corynebacterium casei LMG S-19264T (=DSM 44701T), isolated from a smear-ripened cheese.</title>
        <authorList>
            <consortium name="US DOE Joint Genome Institute (JGI-PGF)"/>
            <person name="Walter F."/>
            <person name="Albersmeier A."/>
            <person name="Kalinowski J."/>
            <person name="Ruckert C."/>
        </authorList>
    </citation>
    <scope>NUCLEOTIDE SEQUENCE</scope>
    <source>
        <strain evidence="2">JCM 3090</strain>
    </source>
</reference>
<evidence type="ECO:0000313" key="2">
    <source>
        <dbReference type="EMBL" id="GGJ77197.1"/>
    </source>
</evidence>
<accession>A0A8J3F7B7</accession>
<feature type="transmembrane region" description="Helical" evidence="1">
    <location>
        <begin position="318"/>
        <end position="336"/>
    </location>
</feature>
<feature type="transmembrane region" description="Helical" evidence="1">
    <location>
        <begin position="187"/>
        <end position="210"/>
    </location>
</feature>
<evidence type="ECO:0000256" key="1">
    <source>
        <dbReference type="SAM" id="Phobius"/>
    </source>
</evidence>
<organism evidence="2 3">
    <name type="scientific">Pilimelia anulata</name>
    <dbReference type="NCBI Taxonomy" id="53371"/>
    <lineage>
        <taxon>Bacteria</taxon>
        <taxon>Bacillati</taxon>
        <taxon>Actinomycetota</taxon>
        <taxon>Actinomycetes</taxon>
        <taxon>Micromonosporales</taxon>
        <taxon>Micromonosporaceae</taxon>
        <taxon>Pilimelia</taxon>
    </lineage>
</organism>
<keyword evidence="3" id="KW-1185">Reference proteome</keyword>